<gene>
    <name evidence="1" type="ORF">MRB53_006590</name>
</gene>
<name>A0ACC2MGL1_PERAE</name>
<evidence type="ECO:0000313" key="1">
    <source>
        <dbReference type="EMBL" id="KAJ8644842.1"/>
    </source>
</evidence>
<keyword evidence="2" id="KW-1185">Reference proteome</keyword>
<comment type="caution">
    <text evidence="1">The sequence shown here is derived from an EMBL/GenBank/DDBJ whole genome shotgun (WGS) entry which is preliminary data.</text>
</comment>
<proteinExistence type="predicted"/>
<organism evidence="1 2">
    <name type="scientific">Persea americana</name>
    <name type="common">Avocado</name>
    <dbReference type="NCBI Taxonomy" id="3435"/>
    <lineage>
        <taxon>Eukaryota</taxon>
        <taxon>Viridiplantae</taxon>
        <taxon>Streptophyta</taxon>
        <taxon>Embryophyta</taxon>
        <taxon>Tracheophyta</taxon>
        <taxon>Spermatophyta</taxon>
        <taxon>Magnoliopsida</taxon>
        <taxon>Magnoliidae</taxon>
        <taxon>Laurales</taxon>
        <taxon>Lauraceae</taxon>
        <taxon>Persea</taxon>
    </lineage>
</organism>
<protein>
    <submittedName>
        <fullName evidence="1">Uncharacterized protein</fullName>
    </submittedName>
</protein>
<evidence type="ECO:0000313" key="2">
    <source>
        <dbReference type="Proteomes" id="UP001234297"/>
    </source>
</evidence>
<sequence length="98" mass="11311">MFNLREGIRHRNDDDGYGRRRWMMLETVAMNIEMQYCDTIDNETLLVFGDDSWVMVVQGLGEVGASDLEKKKIVDEWGLEGAAVRSRLIVWNDMGIDL</sequence>
<accession>A0ACC2MGL1</accession>
<dbReference type="Proteomes" id="UP001234297">
    <property type="component" value="Chromosome 2"/>
</dbReference>
<reference evidence="1 2" key="1">
    <citation type="journal article" date="2022" name="Hortic Res">
        <title>A haplotype resolved chromosomal level avocado genome allows analysis of novel avocado genes.</title>
        <authorList>
            <person name="Nath O."/>
            <person name="Fletcher S.J."/>
            <person name="Hayward A."/>
            <person name="Shaw L.M."/>
            <person name="Masouleh A.K."/>
            <person name="Furtado A."/>
            <person name="Henry R.J."/>
            <person name="Mitter N."/>
        </authorList>
    </citation>
    <scope>NUCLEOTIDE SEQUENCE [LARGE SCALE GENOMIC DNA]</scope>
    <source>
        <strain evidence="2">cv. Hass</strain>
    </source>
</reference>
<dbReference type="EMBL" id="CM056810">
    <property type="protein sequence ID" value="KAJ8644842.1"/>
    <property type="molecule type" value="Genomic_DNA"/>
</dbReference>